<keyword evidence="1" id="KW-0472">Membrane</keyword>
<feature type="transmembrane region" description="Helical" evidence="1">
    <location>
        <begin position="132"/>
        <end position="165"/>
    </location>
</feature>
<dbReference type="GO" id="GO:1902604">
    <property type="term" value="P:p-aminobenzoyl-glutamate transmembrane transport"/>
    <property type="evidence" value="ECO:0007669"/>
    <property type="project" value="InterPro"/>
</dbReference>
<dbReference type="PANTHER" id="PTHR30282">
    <property type="entry name" value="P-AMINOBENZOYL GLUTAMATE TRANSPORTER"/>
    <property type="match status" value="1"/>
</dbReference>
<sequence>MTMEKQRKFNTVELLDKIERIGNKLPHPVTIFVLFTLAVIVISHILYLMGVSVSFRGVNSETDELEMLTVQAVSLLTSEGIAHLFSSVVNNFTSFVALGPVLVAMLGVGVAEKSGYISAIMTNTVSKAPKKWVTPIVVLMGVLSNIAASVGYVVLVPLGAIIFLGFKRHPLAGLSAAFAGVSGGYSANLIIGTNDPILAGLSTEAARILDAGYVVNPTDNWFFMFASTFLIVILGTLITDKLVEPKLGEYIPTNDGNEDKTTVTPLEKKGLRWANVSILVTVVAIALLVIPENAPLRGEDGSLTSSPFMSSIIFLMMLIFLVPGIVYGIITKTVRNDKDVAGLMTSSLETMAGFIVLIFFAAQFVALFNYTNLGTIIAVKGANVLEAIQLDGIFLLIALIIITTIINIFIAADTAKWAIMAPVFVPMFMQMGISPEVTQVAYRVGDASTNIISPLMPFFPLVVAFAQRYGKKNGVGTVVSLMLPHSIAILVVWTLFFVIWYLLGIPVGPGTSLNY</sequence>
<dbReference type="InterPro" id="IPR004697">
    <property type="entry name" value="AbgT"/>
</dbReference>
<protein>
    <submittedName>
        <fullName evidence="2">AbgT family transporter</fullName>
    </submittedName>
</protein>
<comment type="caution">
    <text evidence="2">The sequence shown here is derived from an EMBL/GenBank/DDBJ whole genome shotgun (WGS) entry which is preliminary data.</text>
</comment>
<dbReference type="EMBL" id="WEID01000057">
    <property type="protein sequence ID" value="KAB8133597.1"/>
    <property type="molecule type" value="Genomic_DNA"/>
</dbReference>
<feature type="transmembrane region" description="Helical" evidence="1">
    <location>
        <begin position="417"/>
        <end position="435"/>
    </location>
</feature>
<evidence type="ECO:0000313" key="2">
    <source>
        <dbReference type="EMBL" id="KAB8133597.1"/>
    </source>
</evidence>
<feature type="transmembrane region" description="Helical" evidence="1">
    <location>
        <begin position="273"/>
        <end position="291"/>
    </location>
</feature>
<dbReference type="Pfam" id="PF03806">
    <property type="entry name" value="ABG_transport"/>
    <property type="match status" value="1"/>
</dbReference>
<dbReference type="GO" id="GO:0015558">
    <property type="term" value="F:secondary active p-aminobenzoyl-glutamate transmembrane transporter activity"/>
    <property type="evidence" value="ECO:0007669"/>
    <property type="project" value="InterPro"/>
</dbReference>
<dbReference type="PANTHER" id="PTHR30282:SF0">
    <property type="entry name" value="P-AMINOBENZOYL-GLUTAMATE TRANSPORT PROTEIN"/>
    <property type="match status" value="1"/>
</dbReference>
<feature type="transmembrane region" description="Helical" evidence="1">
    <location>
        <begin position="351"/>
        <end position="370"/>
    </location>
</feature>
<dbReference type="Proteomes" id="UP000480246">
    <property type="component" value="Unassembled WGS sequence"/>
</dbReference>
<evidence type="ECO:0000313" key="3">
    <source>
        <dbReference type="Proteomes" id="UP000480246"/>
    </source>
</evidence>
<proteinExistence type="predicted"/>
<feature type="transmembrane region" description="Helical" evidence="1">
    <location>
        <begin position="447"/>
        <end position="466"/>
    </location>
</feature>
<name>A0A7C8GSK7_9BACI</name>
<dbReference type="OrthoDB" id="3314392at2"/>
<feature type="transmembrane region" description="Helical" evidence="1">
    <location>
        <begin position="390"/>
        <end position="410"/>
    </location>
</feature>
<feature type="transmembrane region" description="Helical" evidence="1">
    <location>
        <begin position="478"/>
        <end position="503"/>
    </location>
</feature>
<keyword evidence="3" id="KW-1185">Reference proteome</keyword>
<reference evidence="2 3" key="1">
    <citation type="submission" date="2019-10" db="EMBL/GenBank/DDBJ databases">
        <title>Gracilibacillus sp. nov. isolated from rice seeds.</title>
        <authorList>
            <person name="He S."/>
        </authorList>
    </citation>
    <scope>NUCLEOTIDE SEQUENCE [LARGE SCALE GENOMIC DNA]</scope>
    <source>
        <strain evidence="2 3">TD8</strain>
    </source>
</reference>
<feature type="transmembrane region" description="Helical" evidence="1">
    <location>
        <begin position="29"/>
        <end position="49"/>
    </location>
</feature>
<accession>A0A7C8GSK7</accession>
<feature type="transmembrane region" description="Helical" evidence="1">
    <location>
        <begin position="221"/>
        <end position="239"/>
    </location>
</feature>
<gene>
    <name evidence="2" type="ORF">F9U64_11850</name>
</gene>
<feature type="transmembrane region" description="Helical" evidence="1">
    <location>
        <begin position="92"/>
        <end position="111"/>
    </location>
</feature>
<evidence type="ECO:0000256" key="1">
    <source>
        <dbReference type="SAM" id="Phobius"/>
    </source>
</evidence>
<dbReference type="AlphaFoldDB" id="A0A7C8GSK7"/>
<feature type="transmembrane region" description="Helical" evidence="1">
    <location>
        <begin position="311"/>
        <end position="330"/>
    </location>
</feature>
<organism evidence="2 3">
    <name type="scientific">Gracilibacillus oryzae</name>
    <dbReference type="NCBI Taxonomy" id="1672701"/>
    <lineage>
        <taxon>Bacteria</taxon>
        <taxon>Bacillati</taxon>
        <taxon>Bacillota</taxon>
        <taxon>Bacilli</taxon>
        <taxon>Bacillales</taxon>
        <taxon>Bacillaceae</taxon>
        <taxon>Gracilibacillus</taxon>
    </lineage>
</organism>
<keyword evidence="1" id="KW-1133">Transmembrane helix</keyword>
<keyword evidence="1" id="KW-0812">Transmembrane</keyword>